<keyword evidence="3" id="KW-1185">Reference proteome</keyword>
<sequence length="224" mass="23243">MTTTPAGMYLTVEGTGPAVVLTHGFADDSSTFDHLRPAFSGYRVARWDLPGHGASAIGSQPSSRAVAMTWLDAAAIAAGAGSAVLVGHSLGGYLSLCRAVIDATGIAGLVLVSTGPGFRDPAKQRSWSAFIARYADRHGIPQTARGTAEQPDGLVLEGLTRVRVPVLVIVGGDDARYHAGSRIVVDEVPDGELVVVDGAGHLCHQTHSDLVGSHLRAFLERVSG</sequence>
<accession>A0AAE9Y890</accession>
<dbReference type="SUPFAM" id="SSF53474">
    <property type="entry name" value="alpha/beta-Hydrolases"/>
    <property type="match status" value="1"/>
</dbReference>
<dbReference type="RefSeq" id="WP_272735806.1">
    <property type="nucleotide sequence ID" value="NZ_CP116942.1"/>
</dbReference>
<dbReference type="InterPro" id="IPR050266">
    <property type="entry name" value="AB_hydrolase_sf"/>
</dbReference>
<dbReference type="GO" id="GO:0016020">
    <property type="term" value="C:membrane"/>
    <property type="evidence" value="ECO:0007669"/>
    <property type="project" value="TreeGrafter"/>
</dbReference>
<gene>
    <name evidence="2" type="ORF">PO878_17420</name>
</gene>
<dbReference type="KEGG" id="ima:PO878_17420"/>
<dbReference type="Proteomes" id="UP001216390">
    <property type="component" value="Chromosome"/>
</dbReference>
<feature type="domain" description="AB hydrolase-1" evidence="1">
    <location>
        <begin position="19"/>
        <end position="209"/>
    </location>
</feature>
<evidence type="ECO:0000259" key="1">
    <source>
        <dbReference type="Pfam" id="PF12697"/>
    </source>
</evidence>
<organism evidence="2 3">
    <name type="scientific">Iamia majanohamensis</name>
    <dbReference type="NCBI Taxonomy" id="467976"/>
    <lineage>
        <taxon>Bacteria</taxon>
        <taxon>Bacillati</taxon>
        <taxon>Actinomycetota</taxon>
        <taxon>Acidimicrobiia</taxon>
        <taxon>Acidimicrobiales</taxon>
        <taxon>Iamiaceae</taxon>
        <taxon>Iamia</taxon>
    </lineage>
</organism>
<dbReference type="GO" id="GO:0016787">
    <property type="term" value="F:hydrolase activity"/>
    <property type="evidence" value="ECO:0007669"/>
    <property type="project" value="UniProtKB-KW"/>
</dbReference>
<protein>
    <submittedName>
        <fullName evidence="2">Alpha/beta fold hydrolase</fullName>
    </submittedName>
</protein>
<dbReference type="InterPro" id="IPR000073">
    <property type="entry name" value="AB_hydrolase_1"/>
</dbReference>
<dbReference type="PANTHER" id="PTHR43798:SF33">
    <property type="entry name" value="HYDROLASE, PUTATIVE (AFU_ORTHOLOGUE AFUA_2G14860)-RELATED"/>
    <property type="match status" value="1"/>
</dbReference>
<dbReference type="Gene3D" id="3.40.50.1820">
    <property type="entry name" value="alpha/beta hydrolase"/>
    <property type="match status" value="1"/>
</dbReference>
<dbReference type="EMBL" id="CP116942">
    <property type="protein sequence ID" value="WCO66283.1"/>
    <property type="molecule type" value="Genomic_DNA"/>
</dbReference>
<keyword evidence="2" id="KW-0378">Hydrolase</keyword>
<reference evidence="2" key="1">
    <citation type="submission" date="2023-01" db="EMBL/GenBank/DDBJ databases">
        <title>The diversity of Class Acidimicrobiia in South China Sea sediment environments and the proposal of Iamia marina sp. nov., a novel species of the genus Iamia.</title>
        <authorList>
            <person name="He Y."/>
            <person name="Tian X."/>
        </authorList>
    </citation>
    <scope>NUCLEOTIDE SEQUENCE</scope>
    <source>
        <strain evidence="2">DSM 19957</strain>
    </source>
</reference>
<evidence type="ECO:0000313" key="2">
    <source>
        <dbReference type="EMBL" id="WCO66283.1"/>
    </source>
</evidence>
<proteinExistence type="predicted"/>
<dbReference type="PANTHER" id="PTHR43798">
    <property type="entry name" value="MONOACYLGLYCEROL LIPASE"/>
    <property type="match status" value="1"/>
</dbReference>
<name>A0AAE9Y890_9ACTN</name>
<dbReference type="AlphaFoldDB" id="A0AAE9Y890"/>
<evidence type="ECO:0000313" key="3">
    <source>
        <dbReference type="Proteomes" id="UP001216390"/>
    </source>
</evidence>
<dbReference type="InterPro" id="IPR029058">
    <property type="entry name" value="AB_hydrolase_fold"/>
</dbReference>
<dbReference type="Pfam" id="PF12697">
    <property type="entry name" value="Abhydrolase_6"/>
    <property type="match status" value="1"/>
</dbReference>